<gene>
    <name evidence="3" type="ORF">BP6252_11640</name>
</gene>
<dbReference type="Pfam" id="PF06985">
    <property type="entry name" value="HET"/>
    <property type="match status" value="1"/>
</dbReference>
<dbReference type="InterPro" id="IPR010730">
    <property type="entry name" value="HET"/>
</dbReference>
<dbReference type="AlphaFoldDB" id="A0A3D8QKC9"/>
<reference evidence="3 4" key="1">
    <citation type="journal article" date="2018" name="IMA Fungus">
        <title>IMA Genome-F 9: Draft genome sequence of Annulohypoxylon stygium, Aspergillus mulundensis, Berkeleyomyces basicola (syn. Thielaviopsis basicola), Ceratocystis smalleyi, two Cercospora beticola strains, Coleophoma cylindrospora, Fusarium fracticaudum, Phialophora cf. hyalina, and Morchella septimelata.</title>
        <authorList>
            <person name="Wingfield B.D."/>
            <person name="Bills G.F."/>
            <person name="Dong Y."/>
            <person name="Huang W."/>
            <person name="Nel W.J."/>
            <person name="Swalarsk-Parry B.S."/>
            <person name="Vaghefi N."/>
            <person name="Wilken P.M."/>
            <person name="An Z."/>
            <person name="de Beer Z.W."/>
            <person name="De Vos L."/>
            <person name="Chen L."/>
            <person name="Duong T.A."/>
            <person name="Gao Y."/>
            <person name="Hammerbacher A."/>
            <person name="Kikkert J.R."/>
            <person name="Li Y."/>
            <person name="Li H."/>
            <person name="Li K."/>
            <person name="Li Q."/>
            <person name="Liu X."/>
            <person name="Ma X."/>
            <person name="Naidoo K."/>
            <person name="Pethybridge S.J."/>
            <person name="Sun J."/>
            <person name="Steenkamp E.T."/>
            <person name="van der Nest M.A."/>
            <person name="van Wyk S."/>
            <person name="Wingfield M.J."/>
            <person name="Xiong C."/>
            <person name="Yue Q."/>
            <person name="Zhang X."/>
        </authorList>
    </citation>
    <scope>NUCLEOTIDE SEQUENCE [LARGE SCALE GENOMIC DNA]</scope>
    <source>
        <strain evidence="3 4">BP6252</strain>
    </source>
</reference>
<proteinExistence type="predicted"/>
<sequence>MRLLNSRTLEFKEFFREDSTPKYAILSHTWEDDEVTFKEMRKYRVIAESKAGFKKIAMCAKQALQDDLDYFWVDTCCIDKSSSAELSEAINSMFRWYRNAEVCYAYLCDVLVAAPERDTSPTWMRVGPSEFIQSQEQIEYQSTGEATEEMLVKARWFTRGWTLQELIAPRSLVFYSHAWVPIGMKNEPHLALLIEKCTSVPSLVLLSGDFSCHSLAQRMSWAASRSTTRVEDMAYCLMGLFEIHMPMLYGEGERAFIRLQEEIIKQSDDKSIFAWTNPKSSFSTYRGLLARSPSEFSQCQDIVWDREGGGPSPVLEITSKEVKLNVALRHTNVQNEFLALLPGVGYQGGRLCVGIYLQEVSQSQFVRVDTNRIGYKRIDLVPFSHLDTVFVRHRPILTMNCFYRADGILLSRSPRMWTNCEILPRESWNSKTNFFSFQGREEVNLLAQFSFELVFGANLTITVDASKNWEECISIGEYWEVKSTNNTPDGRWLFSCTSPDQLMVTVELAPALIGDWAMLRMRLDNPDLILKSLETIL</sequence>
<dbReference type="PANTHER" id="PTHR10622:SF10">
    <property type="entry name" value="HET DOMAIN-CONTAINING PROTEIN"/>
    <property type="match status" value="1"/>
</dbReference>
<comment type="caution">
    <text evidence="3">The sequence shown here is derived from an EMBL/GenBank/DDBJ whole genome shotgun (WGS) entry which is preliminary data.</text>
</comment>
<protein>
    <submittedName>
        <fullName evidence="3">Uncharacterized protein</fullName>
    </submittedName>
</protein>
<organism evidence="3 4">
    <name type="scientific">Coleophoma cylindrospora</name>
    <dbReference type="NCBI Taxonomy" id="1849047"/>
    <lineage>
        <taxon>Eukaryota</taxon>
        <taxon>Fungi</taxon>
        <taxon>Dikarya</taxon>
        <taxon>Ascomycota</taxon>
        <taxon>Pezizomycotina</taxon>
        <taxon>Leotiomycetes</taxon>
        <taxon>Helotiales</taxon>
        <taxon>Dermateaceae</taxon>
        <taxon>Coleophoma</taxon>
    </lineage>
</organism>
<evidence type="ECO:0000259" key="2">
    <source>
        <dbReference type="Pfam" id="PF26640"/>
    </source>
</evidence>
<dbReference type="Pfam" id="PF26640">
    <property type="entry name" value="DUF8212"/>
    <property type="match status" value="1"/>
</dbReference>
<evidence type="ECO:0000259" key="1">
    <source>
        <dbReference type="Pfam" id="PF06985"/>
    </source>
</evidence>
<feature type="domain" description="DUF8212" evidence="2">
    <location>
        <begin position="254"/>
        <end position="282"/>
    </location>
</feature>
<dbReference type="STRING" id="1849047.A0A3D8QKC9"/>
<accession>A0A3D8QKC9</accession>
<dbReference type="PANTHER" id="PTHR10622">
    <property type="entry name" value="HET DOMAIN-CONTAINING PROTEIN"/>
    <property type="match status" value="1"/>
</dbReference>
<evidence type="ECO:0000313" key="4">
    <source>
        <dbReference type="Proteomes" id="UP000256645"/>
    </source>
</evidence>
<dbReference type="EMBL" id="PDLM01000014">
    <property type="protein sequence ID" value="RDW62207.1"/>
    <property type="molecule type" value="Genomic_DNA"/>
</dbReference>
<name>A0A3D8QKC9_9HELO</name>
<feature type="domain" description="Heterokaryon incompatibility" evidence="1">
    <location>
        <begin position="23"/>
        <end position="165"/>
    </location>
</feature>
<dbReference type="OrthoDB" id="674604at2759"/>
<keyword evidence="4" id="KW-1185">Reference proteome</keyword>
<evidence type="ECO:0000313" key="3">
    <source>
        <dbReference type="EMBL" id="RDW62207.1"/>
    </source>
</evidence>
<dbReference type="InterPro" id="IPR058525">
    <property type="entry name" value="DUF8212"/>
</dbReference>
<dbReference type="Proteomes" id="UP000256645">
    <property type="component" value="Unassembled WGS sequence"/>
</dbReference>